<evidence type="ECO:0008006" key="3">
    <source>
        <dbReference type="Google" id="ProtNLM"/>
    </source>
</evidence>
<organism evidence="1 2">
    <name type="scientific">Methanoculleus oceani</name>
    <dbReference type="NCBI Taxonomy" id="2184756"/>
    <lineage>
        <taxon>Archaea</taxon>
        <taxon>Methanobacteriati</taxon>
        <taxon>Methanobacteriota</taxon>
        <taxon>Stenosarchaea group</taxon>
        <taxon>Methanomicrobia</taxon>
        <taxon>Methanomicrobiales</taxon>
        <taxon>Methanomicrobiaceae</taxon>
        <taxon>Methanoculleus</taxon>
    </lineage>
</organism>
<proteinExistence type="predicted"/>
<evidence type="ECO:0000313" key="2">
    <source>
        <dbReference type="Proteomes" id="UP001523230"/>
    </source>
</evidence>
<name>A0ABD4TEA5_9EURY</name>
<reference evidence="1 2" key="1">
    <citation type="submission" date="2018-05" db="EMBL/GenBank/DDBJ databases">
        <title>Isolation and characterization of genus Methanoculleus species and their viruses from deep sea marine sediment offshore southwestern Taiwan.</title>
        <authorList>
            <person name="Wei W.-H."/>
            <person name="Chen W.-C."/>
            <person name="Lai M.-C."/>
            <person name="Chen S.-C."/>
        </authorList>
    </citation>
    <scope>NUCLEOTIDE SEQUENCE [LARGE SCALE GENOMIC DNA]</scope>
    <source>
        <strain evidence="1 2">CWC-02</strain>
    </source>
</reference>
<keyword evidence="2" id="KW-1185">Reference proteome</keyword>
<dbReference type="Proteomes" id="UP001523230">
    <property type="component" value="Unassembled WGS sequence"/>
</dbReference>
<dbReference type="EMBL" id="QFDM01000003">
    <property type="protein sequence ID" value="MCM2467028.1"/>
    <property type="molecule type" value="Genomic_DNA"/>
</dbReference>
<protein>
    <recommendedName>
        <fullName evidence="3">Histidine kinase domain-containing protein</fullName>
    </recommendedName>
</protein>
<sequence>MYASLLIETLSGEGQPYARNLKNGIDKNTEILRSVATIRKIHEELIPLKLVRLDQVVRSELEAYPDTEIRYSGASAHVRADELLPEVFANVLSNAVKFGGSEVQVTVTVE</sequence>
<dbReference type="AlphaFoldDB" id="A0ABD4TEA5"/>
<comment type="caution">
    <text evidence="1">The sequence shown here is derived from an EMBL/GenBank/DDBJ whole genome shotgun (WGS) entry which is preliminary data.</text>
</comment>
<evidence type="ECO:0000313" key="1">
    <source>
        <dbReference type="EMBL" id="MCM2467028.1"/>
    </source>
</evidence>
<dbReference type="RefSeq" id="WP_250988294.1">
    <property type="nucleotide sequence ID" value="NZ_QFDM01000003.1"/>
</dbReference>
<gene>
    <name evidence="1" type="ORF">DIC75_12065</name>
</gene>
<accession>A0ABD4TEA5</accession>